<gene>
    <name evidence="3" type="ORF">bsdE14_42170</name>
</gene>
<evidence type="ECO:0000313" key="3">
    <source>
        <dbReference type="EMBL" id="GLC32807.1"/>
    </source>
</evidence>
<evidence type="ECO:0000256" key="2">
    <source>
        <dbReference type="HAMAP-Rule" id="MF_00674"/>
    </source>
</evidence>
<sequence>MPRPRKCRRVCSLPKNTSFGPVSSTDTENNTIIMSIDEFETIRLIDFEGMLQEECAEKMDVARTTVQRIYNEARLKIAKSLVNGYILKIEGGDVKLCDEAETWCGCKRCHKKKCCEGKDKSSLNNSL</sequence>
<dbReference type="InterPro" id="IPR002852">
    <property type="entry name" value="UPF0251"/>
</dbReference>
<proteinExistence type="inferred from homology"/>
<dbReference type="SUPFAM" id="SSF88659">
    <property type="entry name" value="Sigma3 and sigma4 domains of RNA polymerase sigma factors"/>
    <property type="match status" value="1"/>
</dbReference>
<reference evidence="3 4" key="1">
    <citation type="journal article" date="2024" name="Int. J. Syst. Evol. Microbiol.">
        <title>Clostridium omnivorum sp. nov., isolated from anoxic soil under the treatment of reductive soil disinfestation.</title>
        <authorList>
            <person name="Ueki A."/>
            <person name="Tonouchi A."/>
            <person name="Kaku N."/>
            <person name="Honma S."/>
            <person name="Ueki K."/>
        </authorList>
    </citation>
    <scope>NUCLEOTIDE SEQUENCE [LARGE SCALE GENOMIC DNA]</scope>
    <source>
        <strain evidence="3 4">E14</strain>
    </source>
</reference>
<dbReference type="Proteomes" id="UP001208567">
    <property type="component" value="Unassembled WGS sequence"/>
</dbReference>
<dbReference type="EMBL" id="BRXR01000001">
    <property type="protein sequence ID" value="GLC32807.1"/>
    <property type="molecule type" value="Genomic_DNA"/>
</dbReference>
<dbReference type="PANTHER" id="PTHR37478">
    <property type="match status" value="1"/>
</dbReference>
<comment type="caution">
    <text evidence="3">The sequence shown here is derived from an EMBL/GenBank/DDBJ whole genome shotgun (WGS) entry which is preliminary data.</text>
</comment>
<dbReference type="InterPro" id="IPR013324">
    <property type="entry name" value="RNA_pol_sigma_r3/r4-like"/>
</dbReference>
<accession>A0ABQ5NC90</accession>
<name>A0ABQ5NC90_9CLOT</name>
<dbReference type="Gene3D" id="1.10.10.10">
    <property type="entry name" value="Winged helix-like DNA-binding domain superfamily/Winged helix DNA-binding domain"/>
    <property type="match status" value="1"/>
</dbReference>
<comment type="similarity">
    <text evidence="1 2">Belongs to the UPF0251 family.</text>
</comment>
<evidence type="ECO:0000256" key="1">
    <source>
        <dbReference type="ARBA" id="ARBA00009350"/>
    </source>
</evidence>
<evidence type="ECO:0000313" key="4">
    <source>
        <dbReference type="Proteomes" id="UP001208567"/>
    </source>
</evidence>
<dbReference type="InterPro" id="IPR036388">
    <property type="entry name" value="WH-like_DNA-bd_sf"/>
</dbReference>
<dbReference type="RefSeq" id="WP_264852115.1">
    <property type="nucleotide sequence ID" value="NZ_BRXR01000001.1"/>
</dbReference>
<dbReference type="HAMAP" id="MF_00674">
    <property type="entry name" value="UPF0251"/>
    <property type="match status" value="1"/>
</dbReference>
<protein>
    <recommendedName>
        <fullName evidence="2">UPF0251 protein bsdE14_42170</fullName>
    </recommendedName>
</protein>
<organism evidence="3 4">
    <name type="scientific">Clostridium omnivorum</name>
    <dbReference type="NCBI Taxonomy" id="1604902"/>
    <lineage>
        <taxon>Bacteria</taxon>
        <taxon>Bacillati</taxon>
        <taxon>Bacillota</taxon>
        <taxon>Clostridia</taxon>
        <taxon>Eubacteriales</taxon>
        <taxon>Clostridiaceae</taxon>
        <taxon>Clostridium</taxon>
    </lineage>
</organism>
<keyword evidence="4" id="KW-1185">Reference proteome</keyword>
<dbReference type="PANTHER" id="PTHR37478:SF2">
    <property type="entry name" value="UPF0251 PROTEIN TK0562"/>
    <property type="match status" value="1"/>
</dbReference>
<dbReference type="Pfam" id="PF02001">
    <property type="entry name" value="DUF134"/>
    <property type="match status" value="1"/>
</dbReference>